<dbReference type="CDD" id="cd00751">
    <property type="entry name" value="thiolase"/>
    <property type="match status" value="1"/>
</dbReference>
<dbReference type="InterPro" id="IPR020617">
    <property type="entry name" value="Thiolase_C"/>
</dbReference>
<dbReference type="EC" id="2.3.1.16" evidence="7"/>
<dbReference type="PROSITE" id="PS00098">
    <property type="entry name" value="THIOLASE_1"/>
    <property type="match status" value="1"/>
</dbReference>
<dbReference type="PROSITE" id="PS00099">
    <property type="entry name" value="THIOLASE_3"/>
    <property type="match status" value="1"/>
</dbReference>
<dbReference type="InterPro" id="IPR020615">
    <property type="entry name" value="Thiolase_acyl_enz_int_AS"/>
</dbReference>
<dbReference type="GO" id="GO:0005777">
    <property type="term" value="C:peroxisome"/>
    <property type="evidence" value="ECO:0007669"/>
    <property type="project" value="TreeGrafter"/>
</dbReference>
<gene>
    <name evidence="13" type="ORF">CEP52_006359</name>
</gene>
<dbReference type="PIRSF" id="PIRSF000429">
    <property type="entry name" value="Ac-CoA_Ac_transf"/>
    <property type="match status" value="1"/>
</dbReference>
<keyword evidence="14" id="KW-1185">Reference proteome</keyword>
<dbReference type="Gene3D" id="3.40.47.10">
    <property type="match status" value="3"/>
</dbReference>
<evidence type="ECO:0000256" key="1">
    <source>
        <dbReference type="ARBA" id="ARBA00001958"/>
    </source>
</evidence>
<dbReference type="SUPFAM" id="SSF53901">
    <property type="entry name" value="Thiolase-like"/>
    <property type="match status" value="2"/>
</dbReference>
<dbReference type="InterPro" id="IPR020610">
    <property type="entry name" value="Thiolase_AS"/>
</dbReference>
<comment type="cofactor">
    <cofactor evidence="1">
        <name>K(+)</name>
        <dbReference type="ChEBI" id="CHEBI:29103"/>
    </cofactor>
</comment>
<evidence type="ECO:0000256" key="5">
    <source>
        <dbReference type="ARBA" id="ARBA00022958"/>
    </source>
</evidence>
<dbReference type="GO" id="GO:0006635">
    <property type="term" value="P:fatty acid beta-oxidation"/>
    <property type="evidence" value="ECO:0007669"/>
    <property type="project" value="TreeGrafter"/>
</dbReference>
<evidence type="ECO:0000256" key="9">
    <source>
        <dbReference type="PIRSR" id="PIRSR000429-1"/>
    </source>
</evidence>
<accession>A0A428TT75</accession>
<dbReference type="InterPro" id="IPR016039">
    <property type="entry name" value="Thiolase-like"/>
</dbReference>
<evidence type="ECO:0000259" key="11">
    <source>
        <dbReference type="Pfam" id="PF00108"/>
    </source>
</evidence>
<dbReference type="InterPro" id="IPR050215">
    <property type="entry name" value="Thiolase-like_sf_Thiolase"/>
</dbReference>
<evidence type="ECO:0000256" key="6">
    <source>
        <dbReference type="ARBA" id="ARBA00023315"/>
    </source>
</evidence>
<evidence type="ECO:0000256" key="10">
    <source>
        <dbReference type="RuleBase" id="RU003557"/>
    </source>
</evidence>
<organism evidence="13 14">
    <name type="scientific">Fusarium oligoseptatum</name>
    <dbReference type="NCBI Taxonomy" id="2604345"/>
    <lineage>
        <taxon>Eukaryota</taxon>
        <taxon>Fungi</taxon>
        <taxon>Dikarya</taxon>
        <taxon>Ascomycota</taxon>
        <taxon>Pezizomycotina</taxon>
        <taxon>Sordariomycetes</taxon>
        <taxon>Hypocreomycetidae</taxon>
        <taxon>Hypocreales</taxon>
        <taxon>Nectriaceae</taxon>
        <taxon>Fusarium</taxon>
        <taxon>Fusarium solani species complex</taxon>
    </lineage>
</organism>
<proteinExistence type="inferred from homology"/>
<dbReference type="Pfam" id="PF02803">
    <property type="entry name" value="Thiolase_C"/>
    <property type="match status" value="1"/>
</dbReference>
<dbReference type="PANTHER" id="PTHR43853:SF12">
    <property type="entry name" value="ACETYL-COA C-ACETYLTRANSFERASE"/>
    <property type="match status" value="1"/>
</dbReference>
<evidence type="ECO:0000259" key="12">
    <source>
        <dbReference type="Pfam" id="PF02803"/>
    </source>
</evidence>
<dbReference type="GO" id="GO:0003988">
    <property type="term" value="F:acetyl-CoA C-acyltransferase activity"/>
    <property type="evidence" value="ECO:0007669"/>
    <property type="project" value="UniProtKB-EC"/>
</dbReference>
<dbReference type="STRING" id="1325735.A0A428TT75"/>
<reference evidence="13 14" key="1">
    <citation type="submission" date="2017-06" db="EMBL/GenBank/DDBJ databases">
        <title>Comparative genomic analysis of Ambrosia Fusariam Clade fungi.</title>
        <authorList>
            <person name="Stajich J.E."/>
            <person name="Carrillo J."/>
            <person name="Kijimoto T."/>
            <person name="Eskalen A."/>
            <person name="O'Donnell K."/>
            <person name="Kasson M."/>
        </authorList>
    </citation>
    <scope>NUCLEOTIDE SEQUENCE [LARGE SCALE GENOMIC DNA]</scope>
    <source>
        <strain evidence="13 14">NRRL62579</strain>
    </source>
</reference>
<evidence type="ECO:0000313" key="14">
    <source>
        <dbReference type="Proteomes" id="UP000287144"/>
    </source>
</evidence>
<comment type="caution">
    <text evidence="13">The sequence shown here is derived from an EMBL/GenBank/DDBJ whole genome shotgun (WGS) entry which is preliminary data.</text>
</comment>
<dbReference type="EMBL" id="NKCK01000053">
    <property type="protein sequence ID" value="RSM05290.1"/>
    <property type="molecule type" value="Genomic_DNA"/>
</dbReference>
<name>A0A428TT75_9HYPO</name>
<comment type="similarity">
    <text evidence="3 10">Belongs to the thiolase-like superfamily. Thiolase family.</text>
</comment>
<dbReference type="InterPro" id="IPR020613">
    <property type="entry name" value="Thiolase_CS"/>
</dbReference>
<feature type="domain" description="Thiolase C-terminal" evidence="12">
    <location>
        <begin position="280"/>
        <end position="395"/>
    </location>
</feature>
<dbReference type="GO" id="GO:0010124">
    <property type="term" value="P:phenylacetate catabolic process"/>
    <property type="evidence" value="ECO:0007669"/>
    <property type="project" value="TreeGrafter"/>
</dbReference>
<dbReference type="PROSITE" id="PS00737">
    <property type="entry name" value="THIOLASE_2"/>
    <property type="match status" value="1"/>
</dbReference>
<evidence type="ECO:0000256" key="4">
    <source>
        <dbReference type="ARBA" id="ARBA00022679"/>
    </source>
</evidence>
<evidence type="ECO:0000256" key="8">
    <source>
        <dbReference type="ARBA" id="ARBA00047605"/>
    </source>
</evidence>
<feature type="domain" description="Thiolase N-terminal" evidence="11">
    <location>
        <begin position="34"/>
        <end position="279"/>
    </location>
</feature>
<comment type="pathway">
    <text evidence="2">Lipid metabolism; fatty acid metabolism.</text>
</comment>
<dbReference type="InterPro" id="IPR002155">
    <property type="entry name" value="Thiolase"/>
</dbReference>
<feature type="active site" description="Proton acceptor" evidence="9">
    <location>
        <position position="354"/>
    </location>
</feature>
<feature type="active site" description="Proton acceptor" evidence="9">
    <location>
        <position position="384"/>
    </location>
</feature>
<dbReference type="InterPro" id="IPR020616">
    <property type="entry name" value="Thiolase_N"/>
</dbReference>
<evidence type="ECO:0000256" key="7">
    <source>
        <dbReference type="ARBA" id="ARBA00024073"/>
    </source>
</evidence>
<evidence type="ECO:0000313" key="13">
    <source>
        <dbReference type="EMBL" id="RSM05290.1"/>
    </source>
</evidence>
<protein>
    <recommendedName>
        <fullName evidence="7">acetyl-CoA C-acyltransferase</fullName>
        <ecNumber evidence="7">2.3.1.16</ecNumber>
    </recommendedName>
</protein>
<evidence type="ECO:0000256" key="2">
    <source>
        <dbReference type="ARBA" id="ARBA00004872"/>
    </source>
</evidence>
<keyword evidence="6 10" id="KW-0012">Acyltransferase</keyword>
<feature type="active site" description="Acyl-thioester intermediate" evidence="9">
    <location>
        <position position="118"/>
    </location>
</feature>
<sequence length="399" mass="42217">MSAAAQRLGQLSQQLETSGQRAKNALLEAKPSDVVITVAVRTALTKARKGYLKDTPLEGLLEPLLKNVREKAGFDPTLVEEIVVGNVLHKDAPFVTRASAIAAGYPPTTAISTVSRWCSSGLLAVESVANKIAAGSIDIGVAVGAESMSINPDNGSPDFPEEFEKNETIKDIKMPMPWTAENVAADFGVTREKQDEYAAASSQKAEHAQKSGLSSQEIVPIKTTWKDPKTGESCTVVVDKDDGTRYGTTKEGLSKIRSAFPQWPPSTTTGGNASQITDGKFVKSTVVGLDPRVMGIGPALAIPKLLGKVGISKDDVDVYEINEAFASMLVYCVEHLKLDPSRVNPRGGAIAIGHPLGCTGARQIVTALAELKERGSRIAVTSMCIGSGMGMASLIVLEQ</sequence>
<dbReference type="AlphaFoldDB" id="A0A428TT75"/>
<dbReference type="PANTHER" id="PTHR43853">
    <property type="entry name" value="3-KETOACYL-COA THIOLASE, PEROXISOMAL"/>
    <property type="match status" value="1"/>
</dbReference>
<keyword evidence="5" id="KW-0630">Potassium</keyword>
<dbReference type="Pfam" id="PF00108">
    <property type="entry name" value="Thiolase_N"/>
    <property type="match status" value="1"/>
</dbReference>
<comment type="catalytic activity">
    <reaction evidence="8">
        <text>an acyl-CoA + acetyl-CoA = a 3-oxoacyl-CoA + CoA</text>
        <dbReference type="Rhea" id="RHEA:21564"/>
        <dbReference type="ChEBI" id="CHEBI:57287"/>
        <dbReference type="ChEBI" id="CHEBI:57288"/>
        <dbReference type="ChEBI" id="CHEBI:58342"/>
        <dbReference type="ChEBI" id="CHEBI:90726"/>
        <dbReference type="EC" id="2.3.1.16"/>
    </reaction>
</comment>
<evidence type="ECO:0000256" key="3">
    <source>
        <dbReference type="ARBA" id="ARBA00010982"/>
    </source>
</evidence>
<dbReference type="Proteomes" id="UP000287144">
    <property type="component" value="Unassembled WGS sequence"/>
</dbReference>
<keyword evidence="4 10" id="KW-0808">Transferase</keyword>